<feature type="chain" id="PRO_5046354219" description="Lipoprotein" evidence="1">
    <location>
        <begin position="25"/>
        <end position="400"/>
    </location>
</feature>
<dbReference type="PROSITE" id="PS51257">
    <property type="entry name" value="PROKAR_LIPOPROTEIN"/>
    <property type="match status" value="1"/>
</dbReference>
<sequence>MNVPLHRAAMMGITAVLLSSCVLGEDYDEYAPKPPPNLACAVIPCGGSGEACAPFVIEPNVVMGALSSDAASIVVRQYETPGSVRRLPKPGCSAPLLDVGGLRVEWAVVSHDFLAWTQRGNETTCLGSNLSWCDPRDCNPDVIPVLGEQPEFEKLAGITLGGDFLYYMLTDGLVGRVKKGSTKYEALWIDPEYKQDKAAALLYDIRFSESDGRLYFTRFALGDDVPNSCDDGEKPLTGAVYTIDPSVGVGVEEKALAAGLNYASSLDVSEDYVFFFAQNNALLNRVSKSGGKVESYVPSSGELIFSNAATDFTLAVLPPVEVNGDWVYFGASTYDGGKAIARLPVGGKNWGSQVAEIVVRPSGPFHFTVDDEALYWIECETNAPCENGRLKALVLPPAAP</sequence>
<gene>
    <name evidence="2" type="ORF">QHF89_14310</name>
</gene>
<accession>A0ABT6NQP5</accession>
<dbReference type="RefSeq" id="WP_136966770.1">
    <property type="nucleotide sequence ID" value="NZ_JARZHI010000010.1"/>
</dbReference>
<reference evidence="2 3" key="1">
    <citation type="submission" date="2023-04" db="EMBL/GenBank/DDBJ databases">
        <title>The genome sequence of Polyangium sorediatum DSM14670.</title>
        <authorList>
            <person name="Zhang X."/>
        </authorList>
    </citation>
    <scope>NUCLEOTIDE SEQUENCE [LARGE SCALE GENOMIC DNA]</scope>
    <source>
        <strain evidence="2 3">DSM 14670</strain>
    </source>
</reference>
<dbReference type="EMBL" id="JARZHI010000010">
    <property type="protein sequence ID" value="MDI1430661.1"/>
    <property type="molecule type" value="Genomic_DNA"/>
</dbReference>
<evidence type="ECO:0008006" key="4">
    <source>
        <dbReference type="Google" id="ProtNLM"/>
    </source>
</evidence>
<keyword evidence="3" id="KW-1185">Reference proteome</keyword>
<name>A0ABT6NQP5_9BACT</name>
<protein>
    <recommendedName>
        <fullName evidence="4">Lipoprotein</fullName>
    </recommendedName>
</protein>
<dbReference type="SUPFAM" id="SSF75011">
    <property type="entry name" value="3-carboxy-cis,cis-mucoante lactonizing enzyme"/>
    <property type="match status" value="1"/>
</dbReference>
<comment type="caution">
    <text evidence="2">The sequence shown here is derived from an EMBL/GenBank/DDBJ whole genome shotgun (WGS) entry which is preliminary data.</text>
</comment>
<keyword evidence="1" id="KW-0732">Signal</keyword>
<evidence type="ECO:0000256" key="1">
    <source>
        <dbReference type="SAM" id="SignalP"/>
    </source>
</evidence>
<evidence type="ECO:0000313" key="3">
    <source>
        <dbReference type="Proteomes" id="UP001160301"/>
    </source>
</evidence>
<dbReference type="Proteomes" id="UP001160301">
    <property type="component" value="Unassembled WGS sequence"/>
</dbReference>
<feature type="signal peptide" evidence="1">
    <location>
        <begin position="1"/>
        <end position="24"/>
    </location>
</feature>
<evidence type="ECO:0000313" key="2">
    <source>
        <dbReference type="EMBL" id="MDI1430661.1"/>
    </source>
</evidence>
<proteinExistence type="predicted"/>
<organism evidence="2 3">
    <name type="scientific">Polyangium sorediatum</name>
    <dbReference type="NCBI Taxonomy" id="889274"/>
    <lineage>
        <taxon>Bacteria</taxon>
        <taxon>Pseudomonadati</taxon>
        <taxon>Myxococcota</taxon>
        <taxon>Polyangia</taxon>
        <taxon>Polyangiales</taxon>
        <taxon>Polyangiaceae</taxon>
        <taxon>Polyangium</taxon>
    </lineage>
</organism>